<keyword evidence="2" id="KW-1185">Reference proteome</keyword>
<dbReference type="EMBL" id="JYDW01000234">
    <property type="protein sequence ID" value="KRZ51231.1"/>
    <property type="molecule type" value="Genomic_DNA"/>
</dbReference>
<protein>
    <submittedName>
        <fullName evidence="1">Uncharacterized protein</fullName>
    </submittedName>
</protein>
<evidence type="ECO:0000313" key="1">
    <source>
        <dbReference type="EMBL" id="KRZ51231.1"/>
    </source>
</evidence>
<proteinExistence type="predicted"/>
<accession>A0A0V1KV90</accession>
<gene>
    <name evidence="1" type="ORF">T02_8976</name>
</gene>
<organism evidence="1 2">
    <name type="scientific">Trichinella nativa</name>
    <dbReference type="NCBI Taxonomy" id="6335"/>
    <lineage>
        <taxon>Eukaryota</taxon>
        <taxon>Metazoa</taxon>
        <taxon>Ecdysozoa</taxon>
        <taxon>Nematoda</taxon>
        <taxon>Enoplea</taxon>
        <taxon>Dorylaimia</taxon>
        <taxon>Trichinellida</taxon>
        <taxon>Trichinellidae</taxon>
        <taxon>Trichinella</taxon>
    </lineage>
</organism>
<dbReference type="Proteomes" id="UP000054721">
    <property type="component" value="Unassembled WGS sequence"/>
</dbReference>
<name>A0A0V1KV90_9BILA</name>
<dbReference type="OrthoDB" id="5936581at2759"/>
<evidence type="ECO:0000313" key="2">
    <source>
        <dbReference type="Proteomes" id="UP000054721"/>
    </source>
</evidence>
<reference evidence="1 2" key="1">
    <citation type="submission" date="2015-05" db="EMBL/GenBank/DDBJ databases">
        <title>Evolution of Trichinella species and genotypes.</title>
        <authorList>
            <person name="Korhonen P.K."/>
            <person name="Edoardo P."/>
            <person name="Giuseppe L.R."/>
            <person name="Gasser R.B."/>
        </authorList>
    </citation>
    <scope>NUCLEOTIDE SEQUENCE [LARGE SCALE GENOMIC DNA]</scope>
    <source>
        <strain evidence="1">ISS10</strain>
    </source>
</reference>
<dbReference type="AlphaFoldDB" id="A0A0V1KV90"/>
<comment type="caution">
    <text evidence="1">The sequence shown here is derived from an EMBL/GenBank/DDBJ whole genome shotgun (WGS) entry which is preliminary data.</text>
</comment>
<sequence length="242" mass="28460">MIQNVINDPDECWLARVELFGTLGNKLLFFQWKKLCLLRAVRGRQFGPILTSRRRTIFQASDGDETPRRAVCQTLTATHQHLQYDETWERGHGLGKQTDKGLSFRSCLLRNSNNLRFHQLRACFSGRPGVYTKDMTLYTLIGYKFWDSNPDMKTQLNPWQVVRLRHVHCPNEMNNKLSPGFGVFPNPDDSNPDMKTQHNLWQVVRLRHVHCPNEMNNKLYLKERQYINFTCKISKILHDKFP</sequence>